<reference evidence="1 2" key="2">
    <citation type="submission" date="2018-11" db="EMBL/GenBank/DDBJ databases">
        <authorList>
            <consortium name="Pathogen Informatics"/>
        </authorList>
    </citation>
    <scope>NUCLEOTIDE SEQUENCE [LARGE SCALE GENOMIC DNA]</scope>
</reference>
<dbReference type="WBParaSite" id="BPAG_0001079401-mRNA-1">
    <property type="protein sequence ID" value="BPAG_0001079401-mRNA-1"/>
    <property type="gene ID" value="BPAG_0001079401"/>
</dbReference>
<keyword evidence="2" id="KW-1185">Reference proteome</keyword>
<proteinExistence type="predicted"/>
<gene>
    <name evidence="1" type="ORF">BPAG_LOCUS10756</name>
</gene>
<dbReference type="Proteomes" id="UP000278627">
    <property type="component" value="Unassembled WGS sequence"/>
</dbReference>
<accession>A0A0N4TQC6</accession>
<evidence type="ECO:0000313" key="3">
    <source>
        <dbReference type="WBParaSite" id="BPAG_0001079401-mRNA-1"/>
    </source>
</evidence>
<organism evidence="3">
    <name type="scientific">Brugia pahangi</name>
    <name type="common">Filarial nematode worm</name>
    <dbReference type="NCBI Taxonomy" id="6280"/>
    <lineage>
        <taxon>Eukaryota</taxon>
        <taxon>Metazoa</taxon>
        <taxon>Ecdysozoa</taxon>
        <taxon>Nematoda</taxon>
        <taxon>Chromadorea</taxon>
        <taxon>Rhabditida</taxon>
        <taxon>Spirurina</taxon>
        <taxon>Spiruromorpha</taxon>
        <taxon>Filarioidea</taxon>
        <taxon>Onchocercidae</taxon>
        <taxon>Brugia</taxon>
    </lineage>
</organism>
<name>A0A0N4TQC6_BRUPA</name>
<dbReference type="AlphaFoldDB" id="A0A0N4TQC6"/>
<evidence type="ECO:0000313" key="1">
    <source>
        <dbReference type="EMBL" id="VDN91942.1"/>
    </source>
</evidence>
<dbReference type="EMBL" id="UZAD01013199">
    <property type="protein sequence ID" value="VDN91942.1"/>
    <property type="molecule type" value="Genomic_DNA"/>
</dbReference>
<protein>
    <submittedName>
        <fullName evidence="3">Transposase</fullName>
    </submittedName>
</protein>
<sequence length="127" mass="15167">MPRHLIRDAHEWINEIPTVPIYYLAKPQPRERAWQTQRGKKTLPRKRGLSILLNFFRRFLARGVRKVTTGITGLWQPSVHSDLMPHYMALLFNRMVKWLPKPDYSGTMSGRKITCRRLDYWSRCCKQ</sequence>
<reference evidence="3" key="1">
    <citation type="submission" date="2017-02" db="UniProtKB">
        <authorList>
            <consortium name="WormBaseParasite"/>
        </authorList>
    </citation>
    <scope>IDENTIFICATION</scope>
</reference>
<evidence type="ECO:0000313" key="2">
    <source>
        <dbReference type="Proteomes" id="UP000278627"/>
    </source>
</evidence>